<evidence type="ECO:0000256" key="2">
    <source>
        <dbReference type="ARBA" id="ARBA00022764"/>
    </source>
</evidence>
<reference evidence="4" key="1">
    <citation type="submission" date="2016-10" db="EMBL/GenBank/DDBJ databases">
        <authorList>
            <person name="Varghese N."/>
            <person name="Submissions S."/>
        </authorList>
    </citation>
    <scope>NUCLEOTIDE SEQUENCE [LARGE SCALE GENOMIC DNA]</scope>
    <source>
        <strain evidence="4">LMG 26383,CCUG 61248,R- 45681</strain>
    </source>
</reference>
<proteinExistence type="predicted"/>
<gene>
    <name evidence="3" type="ORF">SAMN04515666_12033</name>
</gene>
<dbReference type="PROSITE" id="PS51318">
    <property type="entry name" value="TAT"/>
    <property type="match status" value="1"/>
</dbReference>
<accession>A0A1H8AP23</accession>
<dbReference type="GO" id="GO:0030976">
    <property type="term" value="F:thiamine pyrophosphate binding"/>
    <property type="evidence" value="ECO:0007669"/>
    <property type="project" value="TreeGrafter"/>
</dbReference>
<protein>
    <submittedName>
        <fullName evidence="3">Putative spermidine/putrescine transport system substrate-binding protein</fullName>
    </submittedName>
</protein>
<dbReference type="Gene3D" id="3.40.190.10">
    <property type="entry name" value="Periplasmic binding protein-like II"/>
    <property type="match status" value="2"/>
</dbReference>
<dbReference type="PANTHER" id="PTHR30006:SF2">
    <property type="entry name" value="ABC TRANSPORTER SUBSTRATE-BINDING PROTEIN"/>
    <property type="match status" value="1"/>
</dbReference>
<dbReference type="PANTHER" id="PTHR30006">
    <property type="entry name" value="THIAMINE-BINDING PERIPLASMIC PROTEIN-RELATED"/>
    <property type="match status" value="1"/>
</dbReference>
<dbReference type="Pfam" id="PF13416">
    <property type="entry name" value="SBP_bac_8"/>
    <property type="match status" value="1"/>
</dbReference>
<dbReference type="STRING" id="1036779.SAMN04515666_12033"/>
<evidence type="ECO:0000256" key="1">
    <source>
        <dbReference type="ARBA" id="ARBA00022729"/>
    </source>
</evidence>
<dbReference type="InterPro" id="IPR006059">
    <property type="entry name" value="SBP"/>
</dbReference>
<dbReference type="OrthoDB" id="6529964at2"/>
<dbReference type="RefSeq" id="WP_091843715.1">
    <property type="nucleotide sequence ID" value="NZ_FOAN01000020.1"/>
</dbReference>
<dbReference type="AlphaFoldDB" id="A0A1H8AP23"/>
<keyword evidence="1" id="KW-0732">Signal</keyword>
<evidence type="ECO:0000313" key="4">
    <source>
        <dbReference type="Proteomes" id="UP000199664"/>
    </source>
</evidence>
<organism evidence="3 4">
    <name type="scientific">Bosea lupini</name>
    <dbReference type="NCBI Taxonomy" id="1036779"/>
    <lineage>
        <taxon>Bacteria</taxon>
        <taxon>Pseudomonadati</taxon>
        <taxon>Pseudomonadota</taxon>
        <taxon>Alphaproteobacteria</taxon>
        <taxon>Hyphomicrobiales</taxon>
        <taxon>Boseaceae</taxon>
        <taxon>Bosea</taxon>
    </lineage>
</organism>
<dbReference type="Proteomes" id="UP000199664">
    <property type="component" value="Unassembled WGS sequence"/>
</dbReference>
<dbReference type="GO" id="GO:0030975">
    <property type="term" value="F:thiamine binding"/>
    <property type="evidence" value="ECO:0007669"/>
    <property type="project" value="TreeGrafter"/>
</dbReference>
<sequence>MTSALSRRQFAAGLASLPALGVFSTRQARAAGSVVAAAFPNAWEDAYRKIVAPLVAAQGTQLVVSPALAQDQLAKLLASPGKPSFDAVLMSPGQTAEAVSRGLIEKIDPSKLKNWDKLEASARTEYGPNVTVEINGIAYNPTMVPKPAGYKDLFENKAYDGKVAWIGFGSNTAAMAWVEIAKLYGGGEDNMEPVFKLLASHMPKVGAIANNGSAQMTMFQQGEIGVFMASTGNVARLKSLGVPCEFVHPISGSPSVPVTIHLAKGAANPEGVYQYMDAAISAEAQSKLALPPTEMIPTNSDVPLTPGIKSFVSEDDLKKLVYPDWAKINAKRAAWTAEFDRVVRK</sequence>
<name>A0A1H8AP23_9HYPH</name>
<dbReference type="SUPFAM" id="SSF53850">
    <property type="entry name" value="Periplasmic binding protein-like II"/>
    <property type="match status" value="1"/>
</dbReference>
<dbReference type="EMBL" id="FOAN01000020">
    <property type="protein sequence ID" value="SEM71724.1"/>
    <property type="molecule type" value="Genomic_DNA"/>
</dbReference>
<keyword evidence="2" id="KW-0574">Periplasm</keyword>
<keyword evidence="4" id="KW-1185">Reference proteome</keyword>
<dbReference type="InterPro" id="IPR006311">
    <property type="entry name" value="TAT_signal"/>
</dbReference>
<dbReference type="GO" id="GO:0015888">
    <property type="term" value="P:thiamine transport"/>
    <property type="evidence" value="ECO:0007669"/>
    <property type="project" value="TreeGrafter"/>
</dbReference>
<evidence type="ECO:0000313" key="3">
    <source>
        <dbReference type="EMBL" id="SEM71724.1"/>
    </source>
</evidence>
<dbReference type="GO" id="GO:0030288">
    <property type="term" value="C:outer membrane-bounded periplasmic space"/>
    <property type="evidence" value="ECO:0007669"/>
    <property type="project" value="TreeGrafter"/>
</dbReference>